<gene>
    <name evidence="3" type="ORF">ACFSMZ_09125</name>
</gene>
<dbReference type="Pfam" id="PF01575">
    <property type="entry name" value="MaoC_dehydratas"/>
    <property type="match status" value="1"/>
</dbReference>
<dbReference type="RefSeq" id="WP_345099452.1">
    <property type="nucleotide sequence ID" value="NZ_BAABGS010000061.1"/>
</dbReference>
<feature type="domain" description="Peroxisomal multifunctional enzyme type 2-like N-terminal" evidence="2">
    <location>
        <begin position="18"/>
        <end position="144"/>
    </location>
</feature>
<comment type="caution">
    <text evidence="3">The sequence shown here is derived from an EMBL/GenBank/DDBJ whole genome shotgun (WGS) entry which is preliminary data.</text>
</comment>
<organism evidence="3 4">
    <name type="scientific">Chelativorans composti</name>
    <dbReference type="NCBI Taxonomy" id="768533"/>
    <lineage>
        <taxon>Bacteria</taxon>
        <taxon>Pseudomonadati</taxon>
        <taxon>Pseudomonadota</taxon>
        <taxon>Alphaproteobacteria</taxon>
        <taxon>Hyphomicrobiales</taxon>
        <taxon>Phyllobacteriaceae</taxon>
        <taxon>Chelativorans</taxon>
    </lineage>
</organism>
<proteinExistence type="predicted"/>
<name>A0ABW5DG66_9HYPH</name>
<protein>
    <submittedName>
        <fullName evidence="3">MaoC/PaaZ C-terminal domain-containing protein</fullName>
    </submittedName>
</protein>
<evidence type="ECO:0000259" key="2">
    <source>
        <dbReference type="Pfam" id="PF22622"/>
    </source>
</evidence>
<evidence type="ECO:0000259" key="1">
    <source>
        <dbReference type="Pfam" id="PF01575"/>
    </source>
</evidence>
<dbReference type="EMBL" id="JBHUIR010000030">
    <property type="protein sequence ID" value="MFD2259924.1"/>
    <property type="molecule type" value="Genomic_DNA"/>
</dbReference>
<dbReference type="InterPro" id="IPR029069">
    <property type="entry name" value="HotDog_dom_sf"/>
</dbReference>
<dbReference type="PANTHER" id="PTHR13078:SF56">
    <property type="entry name" value="PEROXISOMAL MULTIFUNCTIONAL ENZYME TYPE 2"/>
    <property type="match status" value="1"/>
</dbReference>
<dbReference type="Gene3D" id="3.10.129.10">
    <property type="entry name" value="Hotdog Thioesterase"/>
    <property type="match status" value="1"/>
</dbReference>
<evidence type="ECO:0000313" key="4">
    <source>
        <dbReference type="Proteomes" id="UP001597373"/>
    </source>
</evidence>
<dbReference type="InterPro" id="IPR002539">
    <property type="entry name" value="MaoC-like_dom"/>
</dbReference>
<feature type="domain" description="MaoC-like" evidence="1">
    <location>
        <begin position="172"/>
        <end position="269"/>
    </location>
</feature>
<dbReference type="SUPFAM" id="SSF54637">
    <property type="entry name" value="Thioesterase/thiol ester dehydrase-isomerase"/>
    <property type="match status" value="2"/>
</dbReference>
<evidence type="ECO:0000313" key="3">
    <source>
        <dbReference type="EMBL" id="MFD2259924.1"/>
    </source>
</evidence>
<dbReference type="Pfam" id="PF22622">
    <property type="entry name" value="MFE-2_hydrat-2_N"/>
    <property type="match status" value="1"/>
</dbReference>
<dbReference type="PANTHER" id="PTHR13078">
    <property type="entry name" value="PEROXISOMAL MULTIFUNCTIONAL ENZYME TYPE 2-RELATED"/>
    <property type="match status" value="1"/>
</dbReference>
<keyword evidence="4" id="KW-1185">Reference proteome</keyword>
<reference evidence="4" key="1">
    <citation type="journal article" date="2019" name="Int. J. Syst. Evol. Microbiol.">
        <title>The Global Catalogue of Microorganisms (GCM) 10K type strain sequencing project: providing services to taxonomists for standard genome sequencing and annotation.</title>
        <authorList>
            <consortium name="The Broad Institute Genomics Platform"/>
            <consortium name="The Broad Institute Genome Sequencing Center for Infectious Disease"/>
            <person name="Wu L."/>
            <person name="Ma J."/>
        </authorList>
    </citation>
    <scope>NUCLEOTIDE SEQUENCE [LARGE SCALE GENOMIC DNA]</scope>
    <source>
        <strain evidence="4">KCTC 23707</strain>
    </source>
</reference>
<dbReference type="InterPro" id="IPR054357">
    <property type="entry name" value="MFE-2_N"/>
</dbReference>
<dbReference type="Proteomes" id="UP001597373">
    <property type="component" value="Unassembled WGS sequence"/>
</dbReference>
<sequence>MIDYDKLKNWKFEPVYQTYSRRDAIIYALGLNIGHDPLDAYDLRYVAGEPPMVEPMMAMTLARLGPWMRHPETGIDYRRIVVGEVTLRSIAPLPIEGRVRGDHRVVRVTDKGEGRGALVTVLRELRDDETGELLAEYEQVTFCRAEGGFARDGRHDPQPSEPALPKPWLDGTRPDWAAEVPTSPSQALIYRLSGDYNPLHSDPETARKAGFERPILHGLATMGMAGHALARLADAPLEMVRGRLSAPVFPGDRLRLEAWRADGLVVFHMLNAEGREVLSNGVCKPK</sequence>
<accession>A0ABW5DG66</accession>